<evidence type="ECO:0000313" key="2">
    <source>
        <dbReference type="Proteomes" id="UP000615446"/>
    </source>
</evidence>
<dbReference type="AlphaFoldDB" id="A0A8H3QTQ7"/>
<organism evidence="1 2">
    <name type="scientific">Rhizophagus clarus</name>
    <dbReference type="NCBI Taxonomy" id="94130"/>
    <lineage>
        <taxon>Eukaryota</taxon>
        <taxon>Fungi</taxon>
        <taxon>Fungi incertae sedis</taxon>
        <taxon>Mucoromycota</taxon>
        <taxon>Glomeromycotina</taxon>
        <taxon>Glomeromycetes</taxon>
        <taxon>Glomerales</taxon>
        <taxon>Glomeraceae</taxon>
        <taxon>Rhizophagus</taxon>
    </lineage>
</organism>
<gene>
    <name evidence="1" type="ORF">RCL2_001791900</name>
</gene>
<proteinExistence type="predicted"/>
<name>A0A8H3QTQ7_9GLOM</name>
<dbReference type="EMBL" id="BLAL01000197">
    <property type="protein sequence ID" value="GES91087.1"/>
    <property type="molecule type" value="Genomic_DNA"/>
</dbReference>
<reference evidence="1" key="1">
    <citation type="submission" date="2019-10" db="EMBL/GenBank/DDBJ databases">
        <title>Conservation and host-specific expression of non-tandemly repeated heterogenous ribosome RNA gene in arbuscular mycorrhizal fungi.</title>
        <authorList>
            <person name="Maeda T."/>
            <person name="Kobayashi Y."/>
            <person name="Nakagawa T."/>
            <person name="Ezawa T."/>
            <person name="Yamaguchi K."/>
            <person name="Bino T."/>
            <person name="Nishimoto Y."/>
            <person name="Shigenobu S."/>
            <person name="Kawaguchi M."/>
        </authorList>
    </citation>
    <scope>NUCLEOTIDE SEQUENCE</scope>
    <source>
        <strain evidence="1">HR1</strain>
    </source>
</reference>
<evidence type="ECO:0000313" key="1">
    <source>
        <dbReference type="EMBL" id="GES91087.1"/>
    </source>
</evidence>
<protein>
    <submittedName>
        <fullName evidence="1">Uncharacterized protein</fullName>
    </submittedName>
</protein>
<comment type="caution">
    <text evidence="1">The sequence shown here is derived from an EMBL/GenBank/DDBJ whole genome shotgun (WGS) entry which is preliminary data.</text>
</comment>
<sequence length="100" mass="11165">MVANLGNGVAQYNLNLMYENAYDSDGIAEDLNKAINWDGKSSVITIHNQFLPVLFQFSFSPRPDCYKITIIFCDSVLSVSFVISIVLAESCDFKSETELN</sequence>
<accession>A0A8H3QTQ7</accession>
<dbReference type="Proteomes" id="UP000615446">
    <property type="component" value="Unassembled WGS sequence"/>
</dbReference>